<evidence type="ECO:0000256" key="7">
    <source>
        <dbReference type="ARBA" id="ARBA00031257"/>
    </source>
</evidence>
<comment type="caution">
    <text evidence="9">The sequence shown here is derived from an EMBL/GenBank/DDBJ whole genome shotgun (WGS) entry which is preliminary data.</text>
</comment>
<dbReference type="GO" id="GO:0016592">
    <property type="term" value="C:mediator complex"/>
    <property type="evidence" value="ECO:0007669"/>
    <property type="project" value="InterPro"/>
</dbReference>
<accession>A0A2T9ZHQ1</accession>
<sequence>MDTDSTPLVKLVNQTLDEYYETLQAFLSSIDTLGLNTTELLNISEQRKAIFVSLLKLDENLCELFRKVRKHQKTQKQIFQLQMYSAMCESATALLAEKIHKSKKKLEMKILEAEDAVDESKLYSSETRNVNELIDYSKRISPFTFAPESLEDGRTLQVAEPPYPSELKMRMGLISSFEFKDSEQAESAPGIEKIDEEQLFIDNEQSFDVEDSEFLLDLDLNPDIE</sequence>
<proteinExistence type="inferred from homology"/>
<organism evidence="9 10">
    <name type="scientific">Smittium megazygosporum</name>
    <dbReference type="NCBI Taxonomy" id="133381"/>
    <lineage>
        <taxon>Eukaryota</taxon>
        <taxon>Fungi</taxon>
        <taxon>Fungi incertae sedis</taxon>
        <taxon>Zoopagomycota</taxon>
        <taxon>Kickxellomycotina</taxon>
        <taxon>Harpellomycetes</taxon>
        <taxon>Harpellales</taxon>
        <taxon>Legeriomycetaceae</taxon>
        <taxon>Smittium</taxon>
    </lineage>
</organism>
<evidence type="ECO:0000313" key="9">
    <source>
        <dbReference type="EMBL" id="PVV04133.1"/>
    </source>
</evidence>
<evidence type="ECO:0000256" key="1">
    <source>
        <dbReference type="ARBA" id="ARBA00004123"/>
    </source>
</evidence>
<dbReference type="Proteomes" id="UP000245609">
    <property type="component" value="Unassembled WGS sequence"/>
</dbReference>
<evidence type="ECO:0000256" key="6">
    <source>
        <dbReference type="ARBA" id="ARBA00023242"/>
    </source>
</evidence>
<name>A0A2T9ZHQ1_9FUNG</name>
<comment type="subunit">
    <text evidence="8">Component of the Mediator complex.</text>
</comment>
<keyword evidence="5 8" id="KW-0804">Transcription</keyword>
<reference evidence="9 10" key="1">
    <citation type="journal article" date="2018" name="MBio">
        <title>Comparative Genomics Reveals the Core Gene Toolbox for the Fungus-Insect Symbiosis.</title>
        <authorList>
            <person name="Wang Y."/>
            <person name="Stata M."/>
            <person name="Wang W."/>
            <person name="Stajich J.E."/>
            <person name="White M.M."/>
            <person name="Moncalvo J.M."/>
        </authorList>
    </citation>
    <scope>NUCLEOTIDE SEQUENCE [LARGE SCALE GENOMIC DNA]</scope>
    <source>
        <strain evidence="9 10">SC-DP-2</strain>
    </source>
</reference>
<dbReference type="GO" id="GO:0006357">
    <property type="term" value="P:regulation of transcription by RNA polymerase II"/>
    <property type="evidence" value="ECO:0007669"/>
    <property type="project" value="InterPro"/>
</dbReference>
<evidence type="ECO:0000256" key="5">
    <source>
        <dbReference type="ARBA" id="ARBA00023163"/>
    </source>
</evidence>
<dbReference type="EMBL" id="MBFS01000158">
    <property type="protein sequence ID" value="PVV04133.1"/>
    <property type="molecule type" value="Genomic_DNA"/>
</dbReference>
<evidence type="ECO:0000256" key="8">
    <source>
        <dbReference type="RuleBase" id="RU364141"/>
    </source>
</evidence>
<dbReference type="STRING" id="133381.A0A2T9ZHQ1"/>
<keyword evidence="10" id="KW-1185">Reference proteome</keyword>
<dbReference type="Pfam" id="PF10018">
    <property type="entry name" value="Med4"/>
    <property type="match status" value="1"/>
</dbReference>
<gene>
    <name evidence="8" type="primary">MED4</name>
    <name evidence="9" type="ORF">BB560_001374</name>
</gene>
<dbReference type="AlphaFoldDB" id="A0A2T9ZHQ1"/>
<evidence type="ECO:0000313" key="10">
    <source>
        <dbReference type="Proteomes" id="UP000245609"/>
    </source>
</evidence>
<comment type="similarity">
    <text evidence="2 8">Belongs to the Mediator complex subunit 4 family.</text>
</comment>
<dbReference type="GO" id="GO:0070847">
    <property type="term" value="C:core mediator complex"/>
    <property type="evidence" value="ECO:0007669"/>
    <property type="project" value="TreeGrafter"/>
</dbReference>
<comment type="function">
    <text evidence="8">Component of the Mediator complex, a coactivator involved in the regulated transcription of nearly all RNA polymerase II-dependent genes. Mediator functions as a bridge to convey information from gene-specific regulatory proteins to the basal RNA polymerase II transcription machinery. Mediator is recruited to promoters by direct interactions with regulatory proteins and serves as a scaffold for the assembly of a functional preinitiation complex with RNA polymerase II and the general transcription factors.</text>
</comment>
<keyword evidence="8" id="KW-0010">Activator</keyword>
<dbReference type="InterPro" id="IPR019258">
    <property type="entry name" value="Mediator_Med4"/>
</dbReference>
<evidence type="ECO:0000256" key="2">
    <source>
        <dbReference type="ARBA" id="ARBA00009626"/>
    </source>
</evidence>
<dbReference type="PANTHER" id="PTHR13208">
    <property type="entry name" value="MEDIATOR OF RNA POLYMERASE II TRANSCRIPTION SUBUNIT 4"/>
    <property type="match status" value="1"/>
</dbReference>
<keyword evidence="6 8" id="KW-0539">Nucleus</keyword>
<evidence type="ECO:0000256" key="4">
    <source>
        <dbReference type="ARBA" id="ARBA00023015"/>
    </source>
</evidence>
<dbReference type="OrthoDB" id="1929813at2759"/>
<dbReference type="GO" id="GO:0003712">
    <property type="term" value="F:transcription coregulator activity"/>
    <property type="evidence" value="ECO:0007669"/>
    <property type="project" value="InterPro"/>
</dbReference>
<evidence type="ECO:0000256" key="3">
    <source>
        <dbReference type="ARBA" id="ARBA00020629"/>
    </source>
</evidence>
<protein>
    <recommendedName>
        <fullName evidence="3 8">Mediator of RNA polymerase II transcription subunit 4</fullName>
    </recommendedName>
    <alternativeName>
        <fullName evidence="7 8">Mediator complex subunit 4</fullName>
    </alternativeName>
</protein>
<dbReference type="PANTHER" id="PTHR13208:SF2">
    <property type="entry name" value="MEDIATOR OF RNA POLYMERASE II TRANSCRIPTION SUBUNIT 4"/>
    <property type="match status" value="1"/>
</dbReference>
<comment type="subcellular location">
    <subcellularLocation>
        <location evidence="1 8">Nucleus</location>
    </subcellularLocation>
</comment>
<keyword evidence="4 8" id="KW-0805">Transcription regulation</keyword>